<evidence type="ECO:0000256" key="2">
    <source>
        <dbReference type="ARBA" id="ARBA00022737"/>
    </source>
</evidence>
<dbReference type="Pfam" id="PF20426">
    <property type="entry name" value="NBCH_WD40"/>
    <property type="match status" value="1"/>
</dbReference>
<accession>A0A452TBZ2</accession>
<evidence type="ECO:0000259" key="6">
    <source>
        <dbReference type="PROSITE" id="PS51783"/>
    </source>
</evidence>
<evidence type="ECO:0000256" key="1">
    <source>
        <dbReference type="ARBA" id="ARBA00022574"/>
    </source>
</evidence>
<dbReference type="PANTHER" id="PTHR13743">
    <property type="entry name" value="BEIGE/BEACH-RELATED"/>
    <property type="match status" value="1"/>
</dbReference>
<dbReference type="Pfam" id="PF02138">
    <property type="entry name" value="Beach"/>
    <property type="match status" value="2"/>
</dbReference>
<dbReference type="SUPFAM" id="SSF50729">
    <property type="entry name" value="PH domain-like"/>
    <property type="match status" value="1"/>
</dbReference>
<dbReference type="GO" id="GO:0005829">
    <property type="term" value="C:cytosol"/>
    <property type="evidence" value="ECO:0007669"/>
    <property type="project" value="TreeGrafter"/>
</dbReference>
<dbReference type="Gene3D" id="1.10.1540.10">
    <property type="entry name" value="BEACH domain"/>
    <property type="match status" value="2"/>
</dbReference>
<dbReference type="FunFam" id="2.130.10.10:FF:001375">
    <property type="entry name" value="Neurobeachin-like protein 2"/>
    <property type="match status" value="1"/>
</dbReference>
<dbReference type="InterPro" id="IPR015943">
    <property type="entry name" value="WD40/YVTN_repeat-like_dom_sf"/>
</dbReference>
<dbReference type="InterPro" id="IPR050865">
    <property type="entry name" value="BEACH_Domain"/>
</dbReference>
<dbReference type="InterPro" id="IPR011993">
    <property type="entry name" value="PH-like_dom_sf"/>
</dbReference>
<dbReference type="InterPro" id="IPR046851">
    <property type="entry name" value="NBCH_WD40"/>
</dbReference>
<dbReference type="SUPFAM" id="SSF50978">
    <property type="entry name" value="WD40 repeat-like"/>
    <property type="match status" value="1"/>
</dbReference>
<dbReference type="InterPro" id="IPR000409">
    <property type="entry name" value="BEACH_dom"/>
</dbReference>
<dbReference type="Gene3D" id="2.30.29.30">
    <property type="entry name" value="Pleckstrin-homology domain (PH domain)/Phosphotyrosine-binding domain (PTB)"/>
    <property type="match status" value="1"/>
</dbReference>
<dbReference type="InterPro" id="IPR031570">
    <property type="entry name" value="NBEA/BDCP_DUF4704"/>
</dbReference>
<dbReference type="GO" id="GO:0030220">
    <property type="term" value="P:platelet formation"/>
    <property type="evidence" value="ECO:0007669"/>
    <property type="project" value="Ensembl"/>
</dbReference>
<dbReference type="GO" id="GO:0005783">
    <property type="term" value="C:endoplasmic reticulum"/>
    <property type="evidence" value="ECO:0007669"/>
    <property type="project" value="Ensembl"/>
</dbReference>
<keyword evidence="2" id="KW-0677">Repeat</keyword>
<evidence type="ECO:0000259" key="5">
    <source>
        <dbReference type="PROSITE" id="PS50197"/>
    </source>
</evidence>
<dbReference type="SUPFAM" id="SSF81837">
    <property type="entry name" value="BEACH domain"/>
    <property type="match status" value="1"/>
</dbReference>
<dbReference type="PROSITE" id="PS50082">
    <property type="entry name" value="WD_REPEATS_2"/>
    <property type="match status" value="2"/>
</dbReference>
<evidence type="ECO:0000256" key="3">
    <source>
        <dbReference type="PROSITE-ProRule" id="PRU00221"/>
    </source>
</evidence>
<dbReference type="PROSITE" id="PS51783">
    <property type="entry name" value="PH_BEACH"/>
    <property type="match status" value="1"/>
</dbReference>
<protein>
    <submittedName>
        <fullName evidence="7">Neurobeachin like 2</fullName>
    </submittedName>
</protein>
<dbReference type="InterPro" id="IPR023362">
    <property type="entry name" value="PH-BEACH_dom"/>
</dbReference>
<dbReference type="InterPro" id="IPR013320">
    <property type="entry name" value="ConA-like_dom_sf"/>
</dbReference>
<dbReference type="SUPFAM" id="SSF49899">
    <property type="entry name" value="Concanavalin A-like lectins/glucanases"/>
    <property type="match status" value="1"/>
</dbReference>
<dbReference type="InterPro" id="IPR036372">
    <property type="entry name" value="BEACH_dom_sf"/>
</dbReference>
<dbReference type="GO" id="GO:0016020">
    <property type="term" value="C:membrane"/>
    <property type="evidence" value="ECO:0007669"/>
    <property type="project" value="TreeGrafter"/>
</dbReference>
<dbReference type="GeneTree" id="ENSGT00940000158454"/>
<dbReference type="OMA" id="SQVCEMA"/>
<dbReference type="Ensembl" id="ENSUMAT00000006617.1">
    <property type="protein sequence ID" value="ENSUMAP00000005487.1"/>
    <property type="gene ID" value="ENSUMAG00000004119.1"/>
</dbReference>
<organism evidence="7">
    <name type="scientific">Ursus maritimus</name>
    <name type="common">Polar bear</name>
    <name type="synonym">Thalarctos maritimus</name>
    <dbReference type="NCBI Taxonomy" id="29073"/>
    <lineage>
        <taxon>Eukaryota</taxon>
        <taxon>Metazoa</taxon>
        <taxon>Chordata</taxon>
        <taxon>Craniata</taxon>
        <taxon>Vertebrata</taxon>
        <taxon>Euteleostomi</taxon>
        <taxon>Mammalia</taxon>
        <taxon>Eutheria</taxon>
        <taxon>Laurasiatheria</taxon>
        <taxon>Carnivora</taxon>
        <taxon>Caniformia</taxon>
        <taxon>Ursidae</taxon>
        <taxon>Ursus</taxon>
    </lineage>
</organism>
<feature type="domain" description="BEACH" evidence="5">
    <location>
        <begin position="1485"/>
        <end position="1794"/>
    </location>
</feature>
<dbReference type="PROSITE" id="PS50197">
    <property type="entry name" value="BEACH"/>
    <property type="match status" value="1"/>
</dbReference>
<dbReference type="GO" id="GO:0008104">
    <property type="term" value="P:intracellular protein localization"/>
    <property type="evidence" value="ECO:0007669"/>
    <property type="project" value="TreeGrafter"/>
</dbReference>
<dbReference type="Pfam" id="PF15787">
    <property type="entry name" value="DUF4704"/>
    <property type="match status" value="1"/>
</dbReference>
<feature type="repeat" description="WD" evidence="3">
    <location>
        <begin position="1999"/>
        <end position="2040"/>
    </location>
</feature>
<dbReference type="Pfam" id="PF16057">
    <property type="entry name" value="DUF4800"/>
    <property type="match status" value="1"/>
</dbReference>
<name>A0A452TBZ2_URSMA</name>
<evidence type="ECO:0000313" key="7">
    <source>
        <dbReference type="Ensembl" id="ENSUMAP00000005487"/>
    </source>
</evidence>
<dbReference type="Gene3D" id="2.130.10.10">
    <property type="entry name" value="YVTN repeat-like/Quinoprotein amine dehydrogenase"/>
    <property type="match status" value="1"/>
</dbReference>
<proteinExistence type="predicted"/>
<dbReference type="InterPro" id="IPR001680">
    <property type="entry name" value="WD40_rpt"/>
</dbReference>
<dbReference type="InterPro" id="IPR036322">
    <property type="entry name" value="WD40_repeat_dom_sf"/>
</dbReference>
<feature type="region of interest" description="Disordered" evidence="4">
    <location>
        <begin position="2228"/>
        <end position="2272"/>
    </location>
</feature>
<dbReference type="Pfam" id="PF14844">
    <property type="entry name" value="PH_BEACH"/>
    <property type="match status" value="1"/>
</dbReference>
<feature type="domain" description="BEACH-type PH" evidence="6">
    <location>
        <begin position="1467"/>
        <end position="1592"/>
    </location>
</feature>
<reference evidence="7" key="1">
    <citation type="submission" date="2019-03" db="UniProtKB">
        <authorList>
            <consortium name="Ensembl"/>
        </authorList>
    </citation>
    <scope>IDENTIFICATION</scope>
</reference>
<sequence>MLTFKLPVLPPPLPIPHSLHLHCPASNPCPSDDVRLLTLHALLAFPRPRHPVCRPPLWPQLLRLQKDLGYLQQWLKAFVGAYEKTISLSSLEPRKVSREEPVDQRVATSGSLLDPRLVPLALEALVGAVHVLHASRTPPRGPELRTLLEGYFRVLNAVWPAGPSPGPEEALVTLRVSMLDAIPRMLACEDRPVLQATFLSNNCFEHLTRLIQNSKVGRARLRVDGLGPGGWGTTCGVLQASLDAVAVHVVRVLTCIMSGSPSAKEVFKERIGYPHLLEVLQSHGPPTHRLLQELLNMAVEGDHSGCPPPPIVNEQPVLLLMQWLPLELRCLLRPPPALDSGPGATEAGKARHAGAIIRALSGMARRQGPARALHYFDLTPSMAGIMVPPVQRWPGPGFTFYAWLCLCPVAVPPAPSPSRPLQRKQLYSFFTSSGSGFEAFFTAAGTLVVAVCTRKEYLTMSLPEVSFADSAWHCVAVVHVPGRRPFSQNLVHVYKDGQLVKTAPLRCPSLSEVCQAGFGEARGSWGILDRVRPGAPVSTLAGTQDTRWGSPTSLEGELGAVAIFHEALQPPDGVWPVAQPGLKLPAHPPGPKEMAPFKPEGELHELSAKLLLHYSPQACRNNICLDLSPGHGLDGRLTGHRVETWDVKDVVTCVGGMAALLPLLERVASQPQEAEAGPAETHDLVGPELTSGHNTQGLLLPLGKSSEVRMERNAVAAFLLMLRNFLQGHAGNQESLVQCQGPAIIGALLRKVPSWAMDMNVLMSAQLLMEQVAAEGSGPLLYLLYQHVLFTFRLWSPSDFAVRLGHIQYMSSIVREHRQKLRKKYGVQFILDALRSHYSPPREHPLAADDVRTVQTSLFGLVREFLVRSSATEDLQVVGQPKRRLWIPQVVGGLDLLLALLQGSPAQESLAVFLVEQGNLEVLLALLVRPRSLPLVSDRVCKVHPACASHSICRGPCLRDREMERVPLGATDLRGDSPSSSHSDRQAVLNRDSRRVCDSLPPLPLPTPPFVCPQQTSEEELCNVLTNVLFSVTWRGVEGSDEAAWRERGQVFSVLTQLGASATLVRPPDCIKRSLLEMMLESALTDIREAPVGVLASLTQQALWLLRLLQDFLCAEGHGNQELWSEKLFEGVCSLLDRLGAWPHLANGTADLREMAQIGLRLVLGYILLEDPQLHAQAYVKLHSLLQTAVPMRREEACCVLSKLEAALPSSAAAAATERCSWLVPLVRTLLDRAYGPLGLQWGLPSLPPTNGSPTFFEDFQDFCATPEWRHFIDKQVQPTMSQFEMDTYAKSHDLMSGFWNACYDTLMSSGQRRQRERAQSRRAFQDLVLEPVQRRVRLEGLRYAAVLKQQAAQHSTAREEWGLLQTSLPSHDHHPGHIRRDPPVPRWKLSSAETYSRMRLKLVPNHHFNPHLEASALRDNLGERGCPEWDLPNLLAVTKEAKVSTLPEELQEDQLGEDELAVELDEQHEKLVLSAECQLVTVVAVIPGLLEITTQHVYFYDGSAERVETEEGIGHDFRRPLAQLREVHLRRFNLRRSALELFFIDQANYFLNFPCKVGGTAALSPCQAPRPQPCPIPPHTQVRNQAYSLLLAGQAGQVGHQDLTQLLPCVGGQFPWVLQDYVSPTLDLSNPAVFRDLSKPIGVVNPKHAQLVREKYESFEDPAGTIDKFHYGTHYSNAPGVMHYLIRVEPFTSLHIQLQSGRCGLGGGWQMAGVRESEYVSAHLHEWIDLIFGYKQRGPAAEKALNVFYYCTYEGAVDLDHVVDERERKALEGIISNFGQTPCQLLKEPHPARLSAEEAAQRLARLDTNSPSIFQHLDQLKAFFAEVISDDVPLVLALVPHRQSHSFTIQGSSDLLVTVSASGLLGIHNWLPYDRNINNYFSFSKDATIGNPKMQRLLSGPWVPDCGVSGQALAVAPDGKLLFSGGHWDGSLRVTALPRGKLLKQLSRHLDVVTCLALDTCGIYLISGSRDTTCMVWSPGSPQGGLSVGLASKPVQVLYGHEAAVSCVAISTELDMAVSGSEDGTVIIHTVRRGQFVAALRPPGATLPGPVSHLALGSEGQIVVQSSARERVTYSLQLYSVNGKLRASLPLLEQPTALAVTEDFVLLGTAQCALHILHLNKLLPAAPPLPMKVPIRSVAVTKERSHVLVGLEDGKLIVVGAGQPSEVRIRAGQASDRGGERWEPLWSSGAIPGLRPGVCQGFQPALLHPELHPGPSSFGLWGRALSTPPPHLTQEETGPGWWGGGANQPWSESRWSEPGEEDPLHQGTPDI</sequence>
<dbReference type="CDD" id="cd01201">
    <property type="entry name" value="PH_BEACH"/>
    <property type="match status" value="1"/>
</dbReference>
<dbReference type="GO" id="GO:0019901">
    <property type="term" value="F:protein kinase binding"/>
    <property type="evidence" value="ECO:0007669"/>
    <property type="project" value="TreeGrafter"/>
</dbReference>
<evidence type="ECO:0000256" key="4">
    <source>
        <dbReference type="SAM" id="MobiDB-lite"/>
    </source>
</evidence>
<dbReference type="SMART" id="SM00320">
    <property type="entry name" value="WD40"/>
    <property type="match status" value="3"/>
</dbReference>
<keyword evidence="1 3" id="KW-0853">WD repeat</keyword>
<feature type="repeat" description="WD" evidence="3">
    <location>
        <begin position="1947"/>
        <end position="1979"/>
    </location>
</feature>
<gene>
    <name evidence="7" type="primary">NBEAL2</name>
</gene>
<dbReference type="CDD" id="cd06071">
    <property type="entry name" value="Beach"/>
    <property type="match status" value="1"/>
</dbReference>
<dbReference type="SMART" id="SM01026">
    <property type="entry name" value="Beach"/>
    <property type="match status" value="1"/>
</dbReference>
<dbReference type="PANTHER" id="PTHR13743:SF111">
    <property type="entry name" value="NEUROBEACHIN-LIKE PROTEIN 2"/>
    <property type="match status" value="1"/>
</dbReference>